<feature type="region of interest" description="Disordered" evidence="9">
    <location>
        <begin position="556"/>
        <end position="576"/>
    </location>
</feature>
<evidence type="ECO:0000256" key="3">
    <source>
        <dbReference type="ARBA" id="ARBA00012918"/>
    </source>
</evidence>
<protein>
    <recommendedName>
        <fullName evidence="3">glutaminase</fullName>
        <ecNumber evidence="3">3.5.1.2</ecNumber>
    </recommendedName>
</protein>
<keyword evidence="4" id="KW-0677">Repeat</keyword>
<dbReference type="Proteomes" id="UP000245119">
    <property type="component" value="Linkage Group LG4"/>
</dbReference>
<dbReference type="Gene3D" id="1.10.238.210">
    <property type="match status" value="1"/>
</dbReference>
<dbReference type="GO" id="GO:0006543">
    <property type="term" value="P:L-glutamine catabolic process"/>
    <property type="evidence" value="ECO:0007669"/>
    <property type="project" value="TreeGrafter"/>
</dbReference>
<dbReference type="Gene3D" id="3.40.710.10">
    <property type="entry name" value="DD-peptidase/beta-lactamase superfamily"/>
    <property type="match status" value="2"/>
</dbReference>
<evidence type="ECO:0000256" key="7">
    <source>
        <dbReference type="ARBA" id="ARBA00049534"/>
    </source>
</evidence>
<dbReference type="Pfam" id="PF04960">
    <property type="entry name" value="Glutaminase"/>
    <property type="match status" value="2"/>
</dbReference>
<dbReference type="AlphaFoldDB" id="A0A2T7PEF8"/>
<dbReference type="GO" id="GO:0004359">
    <property type="term" value="F:glutaminase activity"/>
    <property type="evidence" value="ECO:0007669"/>
    <property type="project" value="UniProtKB-EC"/>
</dbReference>
<evidence type="ECO:0000256" key="6">
    <source>
        <dbReference type="ARBA" id="ARBA00023043"/>
    </source>
</evidence>
<evidence type="ECO:0000256" key="2">
    <source>
        <dbReference type="ARBA" id="ARBA00011881"/>
    </source>
</evidence>
<feature type="domain" description="Glutaminase EF-hand" evidence="10">
    <location>
        <begin position="94"/>
        <end position="178"/>
    </location>
</feature>
<evidence type="ECO:0000256" key="8">
    <source>
        <dbReference type="PROSITE-ProRule" id="PRU00023"/>
    </source>
</evidence>
<comment type="caution">
    <text evidence="11">The sequence shown here is derived from an EMBL/GenBank/DDBJ whole genome shotgun (WGS) entry which is preliminary data.</text>
</comment>
<dbReference type="PROSITE" id="PS50088">
    <property type="entry name" value="ANK_REPEAT"/>
    <property type="match status" value="1"/>
</dbReference>
<evidence type="ECO:0000313" key="11">
    <source>
        <dbReference type="EMBL" id="PVD31802.1"/>
    </source>
</evidence>
<dbReference type="InterPro" id="IPR015868">
    <property type="entry name" value="Glutaminase"/>
</dbReference>
<dbReference type="InterPro" id="IPR041541">
    <property type="entry name" value="Glutaminase_EF-hand"/>
</dbReference>
<dbReference type="PANTHER" id="PTHR12544">
    <property type="entry name" value="GLUTAMINASE"/>
    <property type="match status" value="1"/>
</dbReference>
<comment type="similarity">
    <text evidence="1">Belongs to the glutaminase family.</text>
</comment>
<dbReference type="InterPro" id="IPR012338">
    <property type="entry name" value="Beta-lactam/transpept-like"/>
</dbReference>
<feature type="repeat" description="ANK" evidence="8">
    <location>
        <begin position="483"/>
        <end position="504"/>
    </location>
</feature>
<dbReference type="Pfam" id="PF12796">
    <property type="entry name" value="Ank_2"/>
    <property type="match status" value="1"/>
</dbReference>
<dbReference type="InterPro" id="IPR002110">
    <property type="entry name" value="Ankyrin_rpt"/>
</dbReference>
<dbReference type="OrthoDB" id="9995210at2759"/>
<keyword evidence="5" id="KW-0378">Hydrolase</keyword>
<dbReference type="STRING" id="400727.A0A2T7PEF8"/>
<evidence type="ECO:0000256" key="9">
    <source>
        <dbReference type="SAM" id="MobiDB-lite"/>
    </source>
</evidence>
<keyword evidence="12" id="KW-1185">Reference proteome</keyword>
<comment type="catalytic activity">
    <reaction evidence="7">
        <text>L-glutamine + H2O = L-glutamate + NH4(+)</text>
        <dbReference type="Rhea" id="RHEA:15889"/>
        <dbReference type="ChEBI" id="CHEBI:15377"/>
        <dbReference type="ChEBI" id="CHEBI:28938"/>
        <dbReference type="ChEBI" id="CHEBI:29985"/>
        <dbReference type="ChEBI" id="CHEBI:58359"/>
        <dbReference type="EC" id="3.5.1.2"/>
    </reaction>
</comment>
<dbReference type="PROSITE" id="PS50297">
    <property type="entry name" value="ANK_REP_REGION"/>
    <property type="match status" value="1"/>
</dbReference>
<dbReference type="Pfam" id="PF17959">
    <property type="entry name" value="EF-hand_14"/>
    <property type="match status" value="1"/>
</dbReference>
<dbReference type="GO" id="GO:0006537">
    <property type="term" value="P:glutamate biosynthetic process"/>
    <property type="evidence" value="ECO:0007669"/>
    <property type="project" value="TreeGrafter"/>
</dbReference>
<dbReference type="SUPFAM" id="SSF48403">
    <property type="entry name" value="Ankyrin repeat"/>
    <property type="match status" value="1"/>
</dbReference>
<evidence type="ECO:0000256" key="1">
    <source>
        <dbReference type="ARBA" id="ARBA00011076"/>
    </source>
</evidence>
<dbReference type="FunFam" id="1.25.40.20:FF:000069">
    <property type="entry name" value="Glutaminase, isoform E"/>
    <property type="match status" value="1"/>
</dbReference>
<dbReference type="PANTHER" id="PTHR12544:SF29">
    <property type="entry name" value="GLUTAMINASE"/>
    <property type="match status" value="1"/>
</dbReference>
<gene>
    <name evidence="11" type="ORF">C0Q70_07220</name>
</gene>
<feature type="compositionally biased region" description="Basic and acidic residues" evidence="9">
    <location>
        <begin position="565"/>
        <end position="576"/>
    </location>
</feature>
<dbReference type="InterPro" id="IPR036770">
    <property type="entry name" value="Ankyrin_rpt-contain_sf"/>
</dbReference>
<organism evidence="11 12">
    <name type="scientific">Pomacea canaliculata</name>
    <name type="common">Golden apple snail</name>
    <dbReference type="NCBI Taxonomy" id="400727"/>
    <lineage>
        <taxon>Eukaryota</taxon>
        <taxon>Metazoa</taxon>
        <taxon>Spiralia</taxon>
        <taxon>Lophotrochozoa</taxon>
        <taxon>Mollusca</taxon>
        <taxon>Gastropoda</taxon>
        <taxon>Caenogastropoda</taxon>
        <taxon>Architaenioglossa</taxon>
        <taxon>Ampullarioidea</taxon>
        <taxon>Ampullariidae</taxon>
        <taxon>Pomacea</taxon>
    </lineage>
</organism>
<proteinExistence type="inferred from homology"/>
<reference evidence="11 12" key="1">
    <citation type="submission" date="2018-04" db="EMBL/GenBank/DDBJ databases">
        <title>The genome of golden apple snail Pomacea canaliculata provides insight into stress tolerance and invasive adaptation.</title>
        <authorList>
            <person name="Liu C."/>
            <person name="Liu B."/>
            <person name="Ren Y."/>
            <person name="Zhang Y."/>
            <person name="Wang H."/>
            <person name="Li S."/>
            <person name="Jiang F."/>
            <person name="Yin L."/>
            <person name="Zhang G."/>
            <person name="Qian W."/>
            <person name="Fan W."/>
        </authorList>
    </citation>
    <scope>NUCLEOTIDE SEQUENCE [LARGE SCALE GENOMIC DNA]</scope>
    <source>
        <strain evidence="11">SZHN2017</strain>
        <tissue evidence="11">Muscle</tissue>
    </source>
</reference>
<keyword evidence="6 8" id="KW-0040">ANK repeat</keyword>
<evidence type="ECO:0000313" key="12">
    <source>
        <dbReference type="Proteomes" id="UP000245119"/>
    </source>
</evidence>
<dbReference type="EMBL" id="PZQS01000004">
    <property type="protein sequence ID" value="PVD31802.1"/>
    <property type="molecule type" value="Genomic_DNA"/>
</dbReference>
<dbReference type="SUPFAM" id="SSF56601">
    <property type="entry name" value="beta-lactamase/transpeptidase-like"/>
    <property type="match status" value="1"/>
</dbReference>
<sequence>MPAGVLGRHWSRFFEKGTVRPGTGVRSILSSATHAWRPHPLLTNAAQADERTPVVKHLRYSSTWVDRWGHVSQGSRNTYDLADSEVKRDFQDIEGTLFDFLCREDGKLSLGQFLTDLKATGLRVTDPRLSETMRNLGNNLSEFEGGHNIYLDKQTFKASVAENIVLIAKAFRRQFIIPEFQRFCQNIDELYWRAKPHTTGQVASYIPQLARVNPDQWGLAVCTVDGQSKPLTYALVLNEADPHVVHQYVGQEPSGQRFNVIGLNSQNKPHNPLINPGAIVTSSLLRPELNSADRFDYTLKMFKRLAGEEFVSFNNSVDQYDGNYGFLLPATLANGGVCPITDDKVLEPFCIRDTLSLMLSCGMYDYSGQFAFKVGLPAKSGVSGVIMLVVPNVMGIIMWSPLLDECGNSVRGLKFCKDLVETFNFHNFDNIRFTTRKMDPCMRMVETQANVVVDLLFSAYNGDVTAIRRCALSGMDMNQADYDGRTALHVAAAEGHIQVVEFLLHKCKCSPFLVDRWGFTALDDAVRFKKDNVAETLKAHMMQERPNFAFRDCSNDHSGVNQDEAQAKSKNEEWPR</sequence>
<dbReference type="EC" id="3.5.1.2" evidence="3"/>
<evidence type="ECO:0000256" key="5">
    <source>
        <dbReference type="ARBA" id="ARBA00022801"/>
    </source>
</evidence>
<name>A0A2T7PEF8_POMCA</name>
<evidence type="ECO:0000256" key="4">
    <source>
        <dbReference type="ARBA" id="ARBA00022737"/>
    </source>
</evidence>
<evidence type="ECO:0000259" key="10">
    <source>
        <dbReference type="Pfam" id="PF17959"/>
    </source>
</evidence>
<dbReference type="Gene3D" id="1.25.40.20">
    <property type="entry name" value="Ankyrin repeat-containing domain"/>
    <property type="match status" value="1"/>
</dbReference>
<comment type="subunit">
    <text evidence="2">Homotetramer.</text>
</comment>
<dbReference type="SMART" id="SM00248">
    <property type="entry name" value="ANK"/>
    <property type="match status" value="2"/>
</dbReference>
<accession>A0A2T7PEF8</accession>